<gene>
    <name evidence="2" type="ORF">CFOL_v3_20084</name>
</gene>
<protein>
    <submittedName>
        <fullName evidence="2">Uncharacterized protein</fullName>
    </submittedName>
</protein>
<dbReference type="EMBL" id="BDDD01001512">
    <property type="protein sequence ID" value="GAV76611.1"/>
    <property type="molecule type" value="Genomic_DNA"/>
</dbReference>
<dbReference type="InParanoid" id="A0A1Q3C921"/>
<reference evidence="3" key="1">
    <citation type="submission" date="2016-04" db="EMBL/GenBank/DDBJ databases">
        <title>Cephalotus genome sequencing.</title>
        <authorList>
            <person name="Fukushima K."/>
            <person name="Hasebe M."/>
            <person name="Fang X."/>
        </authorList>
    </citation>
    <scope>NUCLEOTIDE SEQUENCE [LARGE SCALE GENOMIC DNA]</scope>
    <source>
        <strain evidence="3">cv. St1</strain>
    </source>
</reference>
<evidence type="ECO:0000313" key="3">
    <source>
        <dbReference type="Proteomes" id="UP000187406"/>
    </source>
</evidence>
<organism evidence="2 3">
    <name type="scientific">Cephalotus follicularis</name>
    <name type="common">Albany pitcher plant</name>
    <dbReference type="NCBI Taxonomy" id="3775"/>
    <lineage>
        <taxon>Eukaryota</taxon>
        <taxon>Viridiplantae</taxon>
        <taxon>Streptophyta</taxon>
        <taxon>Embryophyta</taxon>
        <taxon>Tracheophyta</taxon>
        <taxon>Spermatophyta</taxon>
        <taxon>Magnoliopsida</taxon>
        <taxon>eudicotyledons</taxon>
        <taxon>Gunneridae</taxon>
        <taxon>Pentapetalae</taxon>
        <taxon>rosids</taxon>
        <taxon>fabids</taxon>
        <taxon>Oxalidales</taxon>
        <taxon>Cephalotaceae</taxon>
        <taxon>Cephalotus</taxon>
    </lineage>
</organism>
<evidence type="ECO:0000256" key="1">
    <source>
        <dbReference type="SAM" id="Phobius"/>
    </source>
</evidence>
<dbReference type="Proteomes" id="UP000187406">
    <property type="component" value="Unassembled WGS sequence"/>
</dbReference>
<keyword evidence="3" id="KW-1185">Reference proteome</keyword>
<accession>A0A1Q3C921</accession>
<sequence>MYTYRESIVLGSTNCSIFKVNQILRAPVGSGREAHMTCCPKTAITSVMNYVKSLASLSFLVGSIALPMLVMLPWKWQETQQYGKDKPRQRLYQLAKWHIVSLLVLL</sequence>
<feature type="transmembrane region" description="Helical" evidence="1">
    <location>
        <begin position="54"/>
        <end position="74"/>
    </location>
</feature>
<keyword evidence="1" id="KW-1133">Transmembrane helix</keyword>
<dbReference type="AlphaFoldDB" id="A0A1Q3C921"/>
<evidence type="ECO:0000313" key="2">
    <source>
        <dbReference type="EMBL" id="GAV76611.1"/>
    </source>
</evidence>
<keyword evidence="1" id="KW-0472">Membrane</keyword>
<name>A0A1Q3C921_CEPFO</name>
<comment type="caution">
    <text evidence="2">The sequence shown here is derived from an EMBL/GenBank/DDBJ whole genome shotgun (WGS) entry which is preliminary data.</text>
</comment>
<keyword evidence="1" id="KW-0812">Transmembrane</keyword>
<proteinExistence type="predicted"/>